<feature type="domain" description="Disease resistance N-terminal" evidence="8">
    <location>
        <begin position="5"/>
        <end position="91"/>
    </location>
</feature>
<dbReference type="GO" id="GO:0098542">
    <property type="term" value="P:defense response to other organism"/>
    <property type="evidence" value="ECO:0007669"/>
    <property type="project" value="TreeGrafter"/>
</dbReference>
<feature type="coiled-coil region" evidence="6">
    <location>
        <begin position="10"/>
        <end position="37"/>
    </location>
</feature>
<dbReference type="Pfam" id="PF00931">
    <property type="entry name" value="NB-ARC"/>
    <property type="match status" value="1"/>
</dbReference>
<dbReference type="CDD" id="cd14798">
    <property type="entry name" value="RX-CC_like"/>
    <property type="match status" value="1"/>
</dbReference>
<keyword evidence="5" id="KW-0067">ATP-binding</keyword>
<keyword evidence="3" id="KW-0547">Nucleotide-binding</keyword>
<name>A0A7J0E787_9ERIC</name>
<dbReference type="PANTHER" id="PTHR23155">
    <property type="entry name" value="DISEASE RESISTANCE PROTEIN RP"/>
    <property type="match status" value="1"/>
</dbReference>
<evidence type="ECO:0008006" key="13">
    <source>
        <dbReference type="Google" id="ProtNLM"/>
    </source>
</evidence>
<accession>A0A7J0E787</accession>
<dbReference type="InterPro" id="IPR038005">
    <property type="entry name" value="RX-like_CC"/>
</dbReference>
<reference evidence="11 12" key="1">
    <citation type="submission" date="2019-07" db="EMBL/GenBank/DDBJ databases">
        <title>De Novo Assembly of kiwifruit Actinidia rufa.</title>
        <authorList>
            <person name="Sugita-Konishi S."/>
            <person name="Sato K."/>
            <person name="Mori E."/>
            <person name="Abe Y."/>
            <person name="Kisaki G."/>
            <person name="Hamano K."/>
            <person name="Suezawa K."/>
            <person name="Otani M."/>
            <person name="Fukuda T."/>
            <person name="Manabe T."/>
            <person name="Gomi K."/>
            <person name="Tabuchi M."/>
            <person name="Akimitsu K."/>
            <person name="Kataoka I."/>
        </authorList>
    </citation>
    <scope>NUCLEOTIDE SEQUENCE [LARGE SCALE GENOMIC DNA]</scope>
    <source>
        <strain evidence="12">cv. Fuchu</strain>
    </source>
</reference>
<comment type="caution">
    <text evidence="11">The sequence shown here is derived from an EMBL/GenBank/DDBJ whole genome shotgun (WGS) entry which is preliminary data.</text>
</comment>
<dbReference type="SUPFAM" id="SSF52540">
    <property type="entry name" value="P-loop containing nucleoside triphosphate hydrolases"/>
    <property type="match status" value="1"/>
</dbReference>
<dbReference type="Proteomes" id="UP000585474">
    <property type="component" value="Unassembled WGS sequence"/>
</dbReference>
<dbReference type="InterPro" id="IPR058922">
    <property type="entry name" value="WHD_DRP"/>
</dbReference>
<evidence type="ECO:0000256" key="1">
    <source>
        <dbReference type="ARBA" id="ARBA00022614"/>
    </source>
</evidence>
<gene>
    <name evidence="11" type="ORF">Acr_02g0006030</name>
</gene>
<evidence type="ECO:0000259" key="10">
    <source>
        <dbReference type="Pfam" id="PF23598"/>
    </source>
</evidence>
<evidence type="ECO:0000313" key="11">
    <source>
        <dbReference type="EMBL" id="GFY82363.1"/>
    </source>
</evidence>
<dbReference type="InterPro" id="IPR044974">
    <property type="entry name" value="Disease_R_plants"/>
</dbReference>
<dbReference type="PANTHER" id="PTHR23155:SF1193">
    <property type="entry name" value="DISEASE RESISTANCE PROTEIN RPP13-RELATED"/>
    <property type="match status" value="1"/>
</dbReference>
<dbReference type="Pfam" id="PF18052">
    <property type="entry name" value="Rx_N"/>
    <property type="match status" value="1"/>
</dbReference>
<protein>
    <recommendedName>
        <fullName evidence="13">NB-ARC domain-containing disease resistance protein</fullName>
    </recommendedName>
</protein>
<proteinExistence type="predicted"/>
<dbReference type="Gene3D" id="3.40.50.300">
    <property type="entry name" value="P-loop containing nucleotide triphosphate hydrolases"/>
    <property type="match status" value="1"/>
</dbReference>
<keyword evidence="4" id="KW-0611">Plant defense</keyword>
<dbReference type="AlphaFoldDB" id="A0A7J0E787"/>
<keyword evidence="2" id="KW-0677">Repeat</keyword>
<dbReference type="InterPro" id="IPR055414">
    <property type="entry name" value="LRR_R13L4/SHOC2-like"/>
</dbReference>
<feature type="domain" description="Disease resistance protein winged helix" evidence="9">
    <location>
        <begin position="336"/>
        <end position="381"/>
    </location>
</feature>
<evidence type="ECO:0000259" key="8">
    <source>
        <dbReference type="Pfam" id="PF18052"/>
    </source>
</evidence>
<dbReference type="SUPFAM" id="SSF52058">
    <property type="entry name" value="L domain-like"/>
    <property type="match status" value="1"/>
</dbReference>
<evidence type="ECO:0000256" key="6">
    <source>
        <dbReference type="SAM" id="Coils"/>
    </source>
</evidence>
<dbReference type="GO" id="GO:0043531">
    <property type="term" value="F:ADP binding"/>
    <property type="evidence" value="ECO:0007669"/>
    <property type="project" value="InterPro"/>
</dbReference>
<dbReference type="Gene3D" id="3.80.10.10">
    <property type="entry name" value="Ribonuclease Inhibitor"/>
    <property type="match status" value="1"/>
</dbReference>
<dbReference type="PRINTS" id="PR00364">
    <property type="entry name" value="DISEASERSIST"/>
</dbReference>
<dbReference type="InterPro" id="IPR002182">
    <property type="entry name" value="NB-ARC"/>
</dbReference>
<keyword evidence="6" id="KW-0175">Coiled coil</keyword>
<evidence type="ECO:0000256" key="2">
    <source>
        <dbReference type="ARBA" id="ARBA00022737"/>
    </source>
</evidence>
<feature type="domain" description="NB-ARC" evidence="7">
    <location>
        <begin position="175"/>
        <end position="288"/>
    </location>
</feature>
<dbReference type="InterPro" id="IPR041118">
    <property type="entry name" value="Rx_N"/>
</dbReference>
<evidence type="ECO:0000313" key="12">
    <source>
        <dbReference type="Proteomes" id="UP000585474"/>
    </source>
</evidence>
<feature type="domain" description="Disease resistance R13L4/SHOC-2-like LRR" evidence="10">
    <location>
        <begin position="467"/>
        <end position="654"/>
    </location>
</feature>
<dbReference type="OrthoDB" id="3027644at2759"/>
<keyword evidence="1" id="KW-0433">Leucine-rich repeat</keyword>
<dbReference type="Gene3D" id="1.20.5.4130">
    <property type="match status" value="1"/>
</dbReference>
<dbReference type="InterPro" id="IPR042197">
    <property type="entry name" value="Apaf_helical"/>
</dbReference>
<evidence type="ECO:0000256" key="3">
    <source>
        <dbReference type="ARBA" id="ARBA00022741"/>
    </source>
</evidence>
<dbReference type="Pfam" id="PF23598">
    <property type="entry name" value="LRR_14"/>
    <property type="match status" value="1"/>
</dbReference>
<dbReference type="EMBL" id="BJWL01000002">
    <property type="protein sequence ID" value="GFY82363.1"/>
    <property type="molecule type" value="Genomic_DNA"/>
</dbReference>
<dbReference type="Gene3D" id="1.10.8.430">
    <property type="entry name" value="Helical domain of apoptotic protease-activating factors"/>
    <property type="match status" value="1"/>
</dbReference>
<organism evidence="11 12">
    <name type="scientific">Actinidia rufa</name>
    <dbReference type="NCBI Taxonomy" id="165716"/>
    <lineage>
        <taxon>Eukaryota</taxon>
        <taxon>Viridiplantae</taxon>
        <taxon>Streptophyta</taxon>
        <taxon>Embryophyta</taxon>
        <taxon>Tracheophyta</taxon>
        <taxon>Spermatophyta</taxon>
        <taxon>Magnoliopsida</taxon>
        <taxon>eudicotyledons</taxon>
        <taxon>Gunneridae</taxon>
        <taxon>Pentapetalae</taxon>
        <taxon>asterids</taxon>
        <taxon>Ericales</taxon>
        <taxon>Actinidiaceae</taxon>
        <taxon>Actinidia</taxon>
    </lineage>
</organism>
<evidence type="ECO:0000259" key="9">
    <source>
        <dbReference type="Pfam" id="PF23559"/>
    </source>
</evidence>
<evidence type="ECO:0000259" key="7">
    <source>
        <dbReference type="Pfam" id="PF00931"/>
    </source>
</evidence>
<sequence>MADAVLTFVLENLTRILSEEADLLSGVEEEVKSLESQLKLTQSYIRDFRPRRNDQTINVEFINQVRNAAHEAEDIIDEYVASLAKQRGENLMVRTKKGFLGLLARRRVAEEIKGVKRRFEELYKSRETFAIQIPQPGDMIQDNLLMHKVIYEDTDVVGLDADAAAITERLTKGAFKVRDLLQALVKRAMGLTMKDMKDMSNEELDFDLRKYLRSTPYLIVLDDVWQTEFWEQLNQVFANNLYGSRIIITTQHNDVALHVNPKSPPHNLRFLSEEESWELFSKKVLADEKCPDNLEGLGKQMADKCGGLPLAIVVLAGVLRTKEKTPRWWSKVSSSDFEISARQLVGLWIAEGFVQKKDEEPMEEVGEDYLEDLVARNMAQEEKFLVVQKYIYPLIPLLIIVSFTRLGLHSNMFNYISSNPSASKVRSMLCFGPMNNTSHRKNGNCSTRAFRCLGCWMHGMMGVEVIPGDIHKLIHLRYLMLKSLTAKTLPSSISNLWNLQTLVVTAPCIDRPQLNVWKMKELRHLHFHGQLLLPEPPKKKVKDDSGNSLSNLLTLSCLSPDSCTTSVLSMMPNLLKLGMHGDLDQHRLSRTFDNLSVLKQLQTLKLERDRRCNELDSLEYMVFPQSLVKLTIVETQLLEDPMELQVLKLVNLAIRSWTIAQGTMSSLRSVVINRCGHLEGLPSALREMPAFQELELWSPPSQVVNEAREN</sequence>
<dbReference type="InterPro" id="IPR027417">
    <property type="entry name" value="P-loop_NTPase"/>
</dbReference>
<dbReference type="Pfam" id="PF23559">
    <property type="entry name" value="WHD_DRP"/>
    <property type="match status" value="1"/>
</dbReference>
<evidence type="ECO:0000256" key="4">
    <source>
        <dbReference type="ARBA" id="ARBA00022821"/>
    </source>
</evidence>
<dbReference type="GO" id="GO:0005524">
    <property type="term" value="F:ATP binding"/>
    <property type="evidence" value="ECO:0007669"/>
    <property type="project" value="UniProtKB-KW"/>
</dbReference>
<keyword evidence="12" id="KW-1185">Reference proteome</keyword>
<evidence type="ECO:0000256" key="5">
    <source>
        <dbReference type="ARBA" id="ARBA00022840"/>
    </source>
</evidence>
<dbReference type="InterPro" id="IPR032675">
    <property type="entry name" value="LRR_dom_sf"/>
</dbReference>